<feature type="region of interest" description="Disordered" evidence="1">
    <location>
        <begin position="1"/>
        <end position="50"/>
    </location>
</feature>
<protein>
    <submittedName>
        <fullName evidence="2">Uncharacterized protein</fullName>
    </submittedName>
</protein>
<comment type="caution">
    <text evidence="2">The sequence shown here is derived from an EMBL/GenBank/DDBJ whole genome shotgun (WGS) entry which is preliminary data.</text>
</comment>
<dbReference type="AlphaFoldDB" id="A0A7D9DGY5"/>
<sequence>MESYITNRSSNSKPHSNMDVSQPQVANRQKQDVEKSNTSQHASGQAETLKRRVAVCDATDEAKEGRCHMRVIMKKF</sequence>
<proteinExistence type="predicted"/>
<feature type="compositionally biased region" description="Polar residues" evidence="1">
    <location>
        <begin position="36"/>
        <end position="46"/>
    </location>
</feature>
<accession>A0A7D9DGY5</accession>
<evidence type="ECO:0000313" key="3">
    <source>
        <dbReference type="Proteomes" id="UP001152795"/>
    </source>
</evidence>
<name>A0A7D9DGY5_PARCT</name>
<organism evidence="2 3">
    <name type="scientific">Paramuricea clavata</name>
    <name type="common">Red gorgonian</name>
    <name type="synonym">Violescent sea-whip</name>
    <dbReference type="NCBI Taxonomy" id="317549"/>
    <lineage>
        <taxon>Eukaryota</taxon>
        <taxon>Metazoa</taxon>
        <taxon>Cnidaria</taxon>
        <taxon>Anthozoa</taxon>
        <taxon>Octocorallia</taxon>
        <taxon>Malacalcyonacea</taxon>
        <taxon>Plexauridae</taxon>
        <taxon>Paramuricea</taxon>
    </lineage>
</organism>
<keyword evidence="3" id="KW-1185">Reference proteome</keyword>
<gene>
    <name evidence="2" type="ORF">PACLA_8A072515</name>
</gene>
<reference evidence="2" key="1">
    <citation type="submission" date="2020-04" db="EMBL/GenBank/DDBJ databases">
        <authorList>
            <person name="Alioto T."/>
            <person name="Alioto T."/>
            <person name="Gomez Garrido J."/>
        </authorList>
    </citation>
    <scope>NUCLEOTIDE SEQUENCE</scope>
    <source>
        <strain evidence="2">A484AB</strain>
    </source>
</reference>
<evidence type="ECO:0000256" key="1">
    <source>
        <dbReference type="SAM" id="MobiDB-lite"/>
    </source>
</evidence>
<dbReference type="Proteomes" id="UP001152795">
    <property type="component" value="Unassembled WGS sequence"/>
</dbReference>
<evidence type="ECO:0000313" key="2">
    <source>
        <dbReference type="EMBL" id="CAB3985496.1"/>
    </source>
</evidence>
<feature type="compositionally biased region" description="Polar residues" evidence="1">
    <location>
        <begin position="1"/>
        <end position="28"/>
    </location>
</feature>
<dbReference type="EMBL" id="CACRXK020000879">
    <property type="protein sequence ID" value="CAB3985496.1"/>
    <property type="molecule type" value="Genomic_DNA"/>
</dbReference>